<proteinExistence type="predicted"/>
<keyword evidence="1" id="KW-0732">Signal</keyword>
<evidence type="ECO:0000313" key="2">
    <source>
        <dbReference type="EMBL" id="KAE8727090.1"/>
    </source>
</evidence>
<name>A0A6A3CD22_HIBSY</name>
<gene>
    <name evidence="2" type="ORF">F3Y22_tig00005929pilonHSYRG00168</name>
</gene>
<dbReference type="EMBL" id="VEPZ02000320">
    <property type="protein sequence ID" value="KAE8727090.1"/>
    <property type="molecule type" value="Genomic_DNA"/>
</dbReference>
<dbReference type="AlphaFoldDB" id="A0A6A3CD22"/>
<dbReference type="PANTHER" id="PTHR15827:SF2">
    <property type="entry name" value="CYCLIN-DEPENDENT KINASE 2-INTERACTING PROTEIN"/>
    <property type="match status" value="1"/>
</dbReference>
<feature type="chain" id="PRO_5025373824" evidence="1">
    <location>
        <begin position="27"/>
        <end position="131"/>
    </location>
</feature>
<evidence type="ECO:0000256" key="1">
    <source>
        <dbReference type="SAM" id="SignalP"/>
    </source>
</evidence>
<comment type="caution">
    <text evidence="2">The sequence shown here is derived from an EMBL/GenBank/DDBJ whole genome shotgun (WGS) entry which is preliminary data.</text>
</comment>
<reference evidence="2" key="1">
    <citation type="submission" date="2019-09" db="EMBL/GenBank/DDBJ databases">
        <title>Draft genome information of white flower Hibiscus syriacus.</title>
        <authorList>
            <person name="Kim Y.-M."/>
        </authorList>
    </citation>
    <scope>NUCLEOTIDE SEQUENCE [LARGE SCALE GENOMIC DNA]</scope>
    <source>
        <strain evidence="2">YM2019G1</strain>
    </source>
</reference>
<dbReference type="PANTHER" id="PTHR15827">
    <property type="entry name" value="CYCLIN-DEPENDENT KINASE 2-INTERACTING PROTEIN"/>
    <property type="match status" value="1"/>
</dbReference>
<organism evidence="2 3">
    <name type="scientific">Hibiscus syriacus</name>
    <name type="common">Rose of Sharon</name>
    <dbReference type="NCBI Taxonomy" id="106335"/>
    <lineage>
        <taxon>Eukaryota</taxon>
        <taxon>Viridiplantae</taxon>
        <taxon>Streptophyta</taxon>
        <taxon>Embryophyta</taxon>
        <taxon>Tracheophyta</taxon>
        <taxon>Spermatophyta</taxon>
        <taxon>Magnoliopsida</taxon>
        <taxon>eudicotyledons</taxon>
        <taxon>Gunneridae</taxon>
        <taxon>Pentapetalae</taxon>
        <taxon>rosids</taxon>
        <taxon>malvids</taxon>
        <taxon>Malvales</taxon>
        <taxon>Malvaceae</taxon>
        <taxon>Malvoideae</taxon>
        <taxon>Hibiscus</taxon>
    </lineage>
</organism>
<protein>
    <submittedName>
        <fullName evidence="2">Filaggrin-like isoform X1</fullName>
    </submittedName>
</protein>
<accession>A0A6A3CD22</accession>
<evidence type="ECO:0000313" key="3">
    <source>
        <dbReference type="Proteomes" id="UP000436088"/>
    </source>
</evidence>
<dbReference type="Proteomes" id="UP000436088">
    <property type="component" value="Unassembled WGS sequence"/>
</dbReference>
<feature type="signal peptide" evidence="1">
    <location>
        <begin position="1"/>
        <end position="26"/>
    </location>
</feature>
<sequence>MFMLELSLKRLLVLELLSISCEISEGNQFCWSDELTLGEFGDLKLCNLYSDEAFEPVHPRFEGRKIQFANFSRQQSAGHEILQVYITTWLAEVNIDVHRVDEIFAMIGKQYQGRHTVHIQHISSCEYGITS</sequence>
<keyword evidence="3" id="KW-1185">Reference proteome</keyword>